<comment type="caution">
    <text evidence="2">The sequence shown here is derived from an EMBL/GenBank/DDBJ whole genome shotgun (WGS) entry which is preliminary data.</text>
</comment>
<feature type="transmembrane region" description="Helical" evidence="1">
    <location>
        <begin position="69"/>
        <end position="90"/>
    </location>
</feature>
<dbReference type="EMBL" id="JACMSF010000032">
    <property type="protein sequence ID" value="MBC2905110.1"/>
    <property type="molecule type" value="Genomic_DNA"/>
</dbReference>
<evidence type="ECO:0008006" key="4">
    <source>
        <dbReference type="Google" id="ProtNLM"/>
    </source>
</evidence>
<evidence type="ECO:0000313" key="3">
    <source>
        <dbReference type="Proteomes" id="UP000584670"/>
    </source>
</evidence>
<keyword evidence="1" id="KW-0812">Transmembrane</keyword>
<organism evidence="2 3">
    <name type="scientific">Streptomyces cupreus</name>
    <dbReference type="NCBI Taxonomy" id="2759956"/>
    <lineage>
        <taxon>Bacteria</taxon>
        <taxon>Bacillati</taxon>
        <taxon>Actinomycetota</taxon>
        <taxon>Actinomycetes</taxon>
        <taxon>Kitasatosporales</taxon>
        <taxon>Streptomycetaceae</taxon>
        <taxon>Streptomyces</taxon>
    </lineage>
</organism>
<reference evidence="2 3" key="1">
    <citation type="submission" date="2020-08" db="EMBL/GenBank/DDBJ databases">
        <title>Streptomyces sp. PSKA01 genome sequencing and assembly.</title>
        <authorList>
            <person name="Mandal S."/>
            <person name="Maiti P.K."/>
            <person name="Das P."/>
        </authorList>
    </citation>
    <scope>NUCLEOTIDE SEQUENCE [LARGE SCALE GENOMIC DNA]</scope>
    <source>
        <strain evidence="2 3">PSKA01</strain>
    </source>
</reference>
<keyword evidence="1" id="KW-1133">Transmembrane helix</keyword>
<dbReference type="Proteomes" id="UP000584670">
    <property type="component" value="Unassembled WGS sequence"/>
</dbReference>
<accession>A0A7X1MDV2</accession>
<dbReference type="AlphaFoldDB" id="A0A7X1MDV2"/>
<protein>
    <recommendedName>
        <fullName evidence="4">ATP synthase I</fullName>
    </recommendedName>
</protein>
<proteinExistence type="predicted"/>
<name>A0A7X1MDV2_9ACTN</name>
<evidence type="ECO:0000256" key="1">
    <source>
        <dbReference type="SAM" id="Phobius"/>
    </source>
</evidence>
<gene>
    <name evidence="2" type="ORF">H4N64_26725</name>
</gene>
<feature type="transmembrane region" description="Helical" evidence="1">
    <location>
        <begin position="96"/>
        <end position="115"/>
    </location>
</feature>
<keyword evidence="3" id="KW-1185">Reference proteome</keyword>
<evidence type="ECO:0000313" key="2">
    <source>
        <dbReference type="EMBL" id="MBC2905110.1"/>
    </source>
</evidence>
<keyword evidence="1" id="KW-0472">Membrane</keyword>
<feature type="transmembrane region" description="Helical" evidence="1">
    <location>
        <begin position="12"/>
        <end position="31"/>
    </location>
</feature>
<feature type="transmembrane region" description="Helical" evidence="1">
    <location>
        <begin position="37"/>
        <end position="57"/>
    </location>
</feature>
<sequence>MPSNDARNLLQIAVPTAAAGAIVVAVSAAVAGGKGALGAAIGTLLAILFMGIGLYVLQWTAKTLPQLFQAMGLMLYVAQLLLLLIFVALFKDTSLFNAKAFAISLVVATVVWMAAQARAHMKAKIFYIDPDSAKSEKTEKTGPSS</sequence>
<dbReference type="RefSeq" id="WP_186284970.1">
    <property type="nucleotide sequence ID" value="NZ_JACMSF010000032.1"/>
</dbReference>